<accession>A0A4R1PYG5</accession>
<dbReference type="PROSITE" id="PS00198">
    <property type="entry name" value="4FE4S_FER_1"/>
    <property type="match status" value="1"/>
</dbReference>
<dbReference type="PIRSF" id="PIRSF000371">
    <property type="entry name" value="PFL_act_enz"/>
    <property type="match status" value="1"/>
</dbReference>
<keyword evidence="8" id="KW-0411">Iron-sulfur</keyword>
<dbReference type="PANTHER" id="PTHR30352">
    <property type="entry name" value="PYRUVATE FORMATE-LYASE-ACTIVATING ENZYME"/>
    <property type="match status" value="1"/>
</dbReference>
<evidence type="ECO:0000256" key="5">
    <source>
        <dbReference type="ARBA" id="ARBA00022723"/>
    </source>
</evidence>
<gene>
    <name evidence="12" type="ORF">EV210_11163</name>
</gene>
<keyword evidence="5" id="KW-0479">Metal-binding</keyword>
<keyword evidence="7" id="KW-0408">Iron</keyword>
<dbReference type="GO" id="GO:0016491">
    <property type="term" value="F:oxidoreductase activity"/>
    <property type="evidence" value="ECO:0007669"/>
    <property type="project" value="UniProtKB-KW"/>
</dbReference>
<dbReference type="Proteomes" id="UP000295063">
    <property type="component" value="Unassembled WGS sequence"/>
</dbReference>
<dbReference type="SFLD" id="SFLDS00029">
    <property type="entry name" value="Radical_SAM"/>
    <property type="match status" value="1"/>
</dbReference>
<dbReference type="InterPro" id="IPR058240">
    <property type="entry name" value="rSAM_sf"/>
</dbReference>
<dbReference type="CDD" id="cd01335">
    <property type="entry name" value="Radical_SAM"/>
    <property type="match status" value="1"/>
</dbReference>
<keyword evidence="13" id="KW-1185">Reference proteome</keyword>
<feature type="domain" description="4Fe-4S ferredoxin-type" evidence="10">
    <location>
        <begin position="77"/>
        <end position="106"/>
    </location>
</feature>
<dbReference type="AlphaFoldDB" id="A0A4R1PYG5"/>
<comment type="cofactor">
    <cofactor evidence="1">
        <name>[4Fe-4S] cluster</name>
        <dbReference type="ChEBI" id="CHEBI:49883"/>
    </cofactor>
</comment>
<dbReference type="SUPFAM" id="SSF102114">
    <property type="entry name" value="Radical SAM enzymes"/>
    <property type="match status" value="1"/>
</dbReference>
<keyword evidence="4" id="KW-0949">S-adenosyl-L-methionine</keyword>
<dbReference type="SFLD" id="SFLDG01118">
    <property type="entry name" value="activating_enzymes__group_2"/>
    <property type="match status" value="1"/>
</dbReference>
<dbReference type="InterPro" id="IPR012839">
    <property type="entry name" value="Organic_radical_activase"/>
</dbReference>
<evidence type="ECO:0000256" key="9">
    <source>
        <dbReference type="ARBA" id="ARBA00047365"/>
    </source>
</evidence>
<evidence type="ECO:0000256" key="7">
    <source>
        <dbReference type="ARBA" id="ARBA00023004"/>
    </source>
</evidence>
<feature type="domain" description="4Fe-4S ferredoxin-type" evidence="10">
    <location>
        <begin position="46"/>
        <end position="76"/>
    </location>
</feature>
<dbReference type="InterPro" id="IPR001989">
    <property type="entry name" value="Radical_activat_CS"/>
</dbReference>
<keyword evidence="3" id="KW-0004">4Fe-4S</keyword>
<comment type="catalytic activity">
    <reaction evidence="9">
        <text>glycyl-[protein] + reduced [flavodoxin] + S-adenosyl-L-methionine = glycin-2-yl radical-[protein] + semiquinone [flavodoxin] + 5'-deoxyadenosine + L-methionine + H(+)</text>
        <dbReference type="Rhea" id="RHEA:61976"/>
        <dbReference type="Rhea" id="RHEA-COMP:10622"/>
        <dbReference type="Rhea" id="RHEA-COMP:14480"/>
        <dbReference type="Rhea" id="RHEA-COMP:15993"/>
        <dbReference type="Rhea" id="RHEA-COMP:15994"/>
        <dbReference type="ChEBI" id="CHEBI:15378"/>
        <dbReference type="ChEBI" id="CHEBI:17319"/>
        <dbReference type="ChEBI" id="CHEBI:29947"/>
        <dbReference type="ChEBI" id="CHEBI:32722"/>
        <dbReference type="ChEBI" id="CHEBI:57618"/>
        <dbReference type="ChEBI" id="CHEBI:57844"/>
        <dbReference type="ChEBI" id="CHEBI:59789"/>
        <dbReference type="ChEBI" id="CHEBI:140311"/>
    </reaction>
</comment>
<evidence type="ECO:0000256" key="2">
    <source>
        <dbReference type="ARBA" id="ARBA00009777"/>
    </source>
</evidence>
<evidence type="ECO:0000256" key="6">
    <source>
        <dbReference type="ARBA" id="ARBA00023002"/>
    </source>
</evidence>
<evidence type="ECO:0000256" key="8">
    <source>
        <dbReference type="ARBA" id="ARBA00023014"/>
    </source>
</evidence>
<evidence type="ECO:0000256" key="1">
    <source>
        <dbReference type="ARBA" id="ARBA00001966"/>
    </source>
</evidence>
<dbReference type="InterPro" id="IPR017900">
    <property type="entry name" value="4Fe4S_Fe_S_CS"/>
</dbReference>
<sequence>MIKITGTVFNIQKYSIHDGPGIRTTVFLKGCPLACLWCHNPESIALRPEIIFWDNKCISCTDCIKICPQEAMQVGQQTVRKETANCIGCEACVEVCPTGAIEQVGRKMTEAEVLKEIEKDRVFYEESGGGVTFSGGECLMQPEFLTALLTVCKARGLHTAVDTSGYASWQTIAGLKDAVDLFLYDLKLMDEEQHRKYTGVSNKLILANLQKLAKLGKPIWIRVPVIPGINDDDANLQAMGAFLFSLQLRDVFLLPYHGIAANKYMRLGRDYQLSALEPPSPKQMEAMQLGLRTFGLNVQIGG</sequence>
<dbReference type="Gene3D" id="3.30.70.20">
    <property type="match status" value="1"/>
</dbReference>
<dbReference type="GO" id="GO:0051539">
    <property type="term" value="F:4 iron, 4 sulfur cluster binding"/>
    <property type="evidence" value="ECO:0007669"/>
    <property type="project" value="UniProtKB-KW"/>
</dbReference>
<reference evidence="12 13" key="1">
    <citation type="submission" date="2019-03" db="EMBL/GenBank/DDBJ databases">
        <title>Genomic Encyclopedia of Type Strains, Phase IV (KMG-IV): sequencing the most valuable type-strain genomes for metagenomic binning, comparative biology and taxonomic classification.</title>
        <authorList>
            <person name="Goeker M."/>
        </authorList>
    </citation>
    <scope>NUCLEOTIDE SEQUENCE [LARGE SCALE GENOMIC DNA]</scope>
    <source>
        <strain evidence="12 13">DSM 15969</strain>
    </source>
</reference>
<proteinExistence type="inferred from homology"/>
<name>A0A4R1PYG5_9FIRM</name>
<dbReference type="GO" id="GO:0046872">
    <property type="term" value="F:metal ion binding"/>
    <property type="evidence" value="ECO:0007669"/>
    <property type="project" value="UniProtKB-KW"/>
</dbReference>
<dbReference type="InterPro" id="IPR034457">
    <property type="entry name" value="Organic_radical-activating"/>
</dbReference>
<dbReference type="GO" id="GO:0016829">
    <property type="term" value="F:lyase activity"/>
    <property type="evidence" value="ECO:0007669"/>
    <property type="project" value="UniProtKB-KW"/>
</dbReference>
<dbReference type="InterPro" id="IPR040074">
    <property type="entry name" value="BssD/PflA/YjjW"/>
</dbReference>
<comment type="similarity">
    <text evidence="2">Belongs to the organic radical-activating enzymes family.</text>
</comment>
<evidence type="ECO:0000256" key="4">
    <source>
        <dbReference type="ARBA" id="ARBA00022691"/>
    </source>
</evidence>
<dbReference type="PROSITE" id="PS51918">
    <property type="entry name" value="RADICAL_SAM"/>
    <property type="match status" value="1"/>
</dbReference>
<keyword evidence="12" id="KW-0456">Lyase</keyword>
<dbReference type="SUPFAM" id="SSF54862">
    <property type="entry name" value="4Fe-4S ferredoxins"/>
    <property type="match status" value="1"/>
</dbReference>
<dbReference type="PROSITE" id="PS51379">
    <property type="entry name" value="4FE4S_FER_2"/>
    <property type="match status" value="2"/>
</dbReference>
<dbReference type="PROSITE" id="PS01087">
    <property type="entry name" value="RADICAL_ACTIVATING"/>
    <property type="match status" value="1"/>
</dbReference>
<comment type="caution">
    <text evidence="12">The sequence shown here is derived from an EMBL/GenBank/DDBJ whole genome shotgun (WGS) entry which is preliminary data.</text>
</comment>
<keyword evidence="6" id="KW-0560">Oxidoreductase</keyword>
<evidence type="ECO:0000313" key="12">
    <source>
        <dbReference type="EMBL" id="TCL35600.1"/>
    </source>
</evidence>
<evidence type="ECO:0000313" key="13">
    <source>
        <dbReference type="Proteomes" id="UP000295063"/>
    </source>
</evidence>
<dbReference type="InterPro" id="IPR007197">
    <property type="entry name" value="rSAM"/>
</dbReference>
<dbReference type="NCBIfam" id="TIGR02494">
    <property type="entry name" value="PFLE_PFLC"/>
    <property type="match status" value="1"/>
</dbReference>
<evidence type="ECO:0000256" key="3">
    <source>
        <dbReference type="ARBA" id="ARBA00022485"/>
    </source>
</evidence>
<dbReference type="Pfam" id="PF00037">
    <property type="entry name" value="Fer4"/>
    <property type="match status" value="1"/>
</dbReference>
<dbReference type="Pfam" id="PF04055">
    <property type="entry name" value="Radical_SAM"/>
    <property type="match status" value="1"/>
</dbReference>
<dbReference type="InterPro" id="IPR013785">
    <property type="entry name" value="Aldolase_TIM"/>
</dbReference>
<dbReference type="InterPro" id="IPR017896">
    <property type="entry name" value="4Fe4S_Fe-S-bd"/>
</dbReference>
<protein>
    <submittedName>
        <fullName evidence="12">Pyruvate formate lyase activating enzyme</fullName>
    </submittedName>
</protein>
<dbReference type="Gene3D" id="3.20.20.70">
    <property type="entry name" value="Aldolase class I"/>
    <property type="match status" value="1"/>
</dbReference>
<feature type="domain" description="Radical SAM core" evidence="11">
    <location>
        <begin position="17"/>
        <end position="297"/>
    </location>
</feature>
<dbReference type="RefSeq" id="WP_207900748.1">
    <property type="nucleotide sequence ID" value="NZ_SLUI01000011.1"/>
</dbReference>
<dbReference type="SFLD" id="SFLDG01066">
    <property type="entry name" value="organic_radical-activating_enz"/>
    <property type="match status" value="1"/>
</dbReference>
<keyword evidence="12" id="KW-0670">Pyruvate</keyword>
<organism evidence="12 13">
    <name type="scientific">Anaerospora hongkongensis</name>
    <dbReference type="NCBI Taxonomy" id="244830"/>
    <lineage>
        <taxon>Bacteria</taxon>
        <taxon>Bacillati</taxon>
        <taxon>Bacillota</taxon>
        <taxon>Negativicutes</taxon>
        <taxon>Selenomonadales</taxon>
        <taxon>Sporomusaceae</taxon>
        <taxon>Anaerospora</taxon>
    </lineage>
</organism>
<evidence type="ECO:0000259" key="10">
    <source>
        <dbReference type="PROSITE" id="PS51379"/>
    </source>
</evidence>
<evidence type="ECO:0000259" key="11">
    <source>
        <dbReference type="PROSITE" id="PS51918"/>
    </source>
</evidence>
<dbReference type="PANTHER" id="PTHR30352:SF4">
    <property type="entry name" value="PYRUVATE FORMATE-LYASE 2-ACTIVATING ENZYME"/>
    <property type="match status" value="1"/>
</dbReference>
<dbReference type="EMBL" id="SLUI01000011">
    <property type="protein sequence ID" value="TCL35600.1"/>
    <property type="molecule type" value="Genomic_DNA"/>
</dbReference>